<keyword evidence="5" id="KW-0732">Signal</keyword>
<dbReference type="Gene3D" id="2.40.160.60">
    <property type="entry name" value="Outer membrane protein transport protein (OMPP1/FadL/TodX)"/>
    <property type="match status" value="1"/>
</dbReference>
<keyword evidence="7" id="KW-0998">Cell outer membrane</keyword>
<proteinExistence type="inferred from homology"/>
<reference evidence="9 10" key="1">
    <citation type="submission" date="2015-01" db="EMBL/GenBank/DDBJ databases">
        <title>Desulfovibrio sp. JC271 draft genome sequence.</title>
        <authorList>
            <person name="Shivani Y."/>
            <person name="Subhash Y."/>
            <person name="Sasikala C."/>
            <person name="Ramana C.V."/>
        </authorList>
    </citation>
    <scope>NUCLEOTIDE SEQUENCE [LARGE SCALE GENOMIC DNA]</scope>
    <source>
        <strain evidence="9 10">JC271</strain>
    </source>
</reference>
<evidence type="ECO:0000256" key="1">
    <source>
        <dbReference type="ARBA" id="ARBA00004571"/>
    </source>
</evidence>
<comment type="subcellular location">
    <subcellularLocation>
        <location evidence="1">Cell outer membrane</location>
        <topology evidence="1">Multi-pass membrane protein</topology>
    </subcellularLocation>
</comment>
<evidence type="ECO:0008006" key="11">
    <source>
        <dbReference type="Google" id="ProtNLM"/>
    </source>
</evidence>
<sequence length="437" mass="46924">MEAENPPHHTDSFQTLLGKWLVAVLLVFGCSTQAIAGGVWLYEIGTPDLGVAAAGRGATALDASVAITNPAAMTNLNRSELLFGIQGIFIDTQFSAQENTFSGGNGGNAGGVLPAGSFSYVGRLEENLWFGFGTGSYFGLGLNYDDDWSGRYYVQEASLFTAGATVSLGTKLTEKLSAGFGVDMLVAKLFMKSAVNNPPLAESNNDGQLKVDATTVGVGCNAGLFYTITPKMRTGLTYRSPVQVKFNDAVSVSGLEPALTALLTQSGLLGSDIDLKFTIPQAVGFSLHYDITPLWAVMGTVSWQNWRQFGELEVSISNTAISDATVNLDYDDTWHVAVGIQGRIADDWIWSVGAAYDTSPCSESNRSPVLPLDRQIRLATGLQYEWGEDITLGIAYQYLDAGKGKIDRKGGPLTGRLKGEYGTNHLQYLALNIQWKF</sequence>
<evidence type="ECO:0000313" key="9">
    <source>
        <dbReference type="EMBL" id="OBQ50101.1"/>
    </source>
</evidence>
<dbReference type="Proteomes" id="UP000091979">
    <property type="component" value="Unassembled WGS sequence"/>
</dbReference>
<dbReference type="RefSeq" id="WP_066855698.1">
    <property type="nucleotide sequence ID" value="NZ_JXMS01000018.1"/>
</dbReference>
<evidence type="ECO:0000256" key="5">
    <source>
        <dbReference type="ARBA" id="ARBA00022729"/>
    </source>
</evidence>
<evidence type="ECO:0000256" key="6">
    <source>
        <dbReference type="ARBA" id="ARBA00023136"/>
    </source>
</evidence>
<keyword evidence="6 8" id="KW-0472">Membrane</keyword>
<keyword evidence="10" id="KW-1185">Reference proteome</keyword>
<dbReference type="PATRIC" id="fig|1560234.3.peg.989"/>
<evidence type="ECO:0000256" key="4">
    <source>
        <dbReference type="ARBA" id="ARBA00022692"/>
    </source>
</evidence>
<comment type="caution">
    <text evidence="9">The sequence shown here is derived from an EMBL/GenBank/DDBJ whole genome shotgun (WGS) entry which is preliminary data.</text>
</comment>
<keyword evidence="8" id="KW-1133">Transmembrane helix</keyword>
<evidence type="ECO:0000256" key="8">
    <source>
        <dbReference type="SAM" id="Phobius"/>
    </source>
</evidence>
<evidence type="ECO:0000256" key="3">
    <source>
        <dbReference type="ARBA" id="ARBA00022452"/>
    </source>
</evidence>
<dbReference type="EMBL" id="JXMS01000018">
    <property type="protein sequence ID" value="OBQ50101.1"/>
    <property type="molecule type" value="Genomic_DNA"/>
</dbReference>
<dbReference type="Pfam" id="PF03349">
    <property type="entry name" value="Toluene_X"/>
    <property type="match status" value="1"/>
</dbReference>
<feature type="transmembrane region" description="Helical" evidence="8">
    <location>
        <begin position="20"/>
        <end position="42"/>
    </location>
</feature>
<dbReference type="GO" id="GO:0015483">
    <property type="term" value="F:long-chain fatty acid transporting porin activity"/>
    <property type="evidence" value="ECO:0007669"/>
    <property type="project" value="TreeGrafter"/>
</dbReference>
<dbReference type="OrthoDB" id="9922at2"/>
<organism evidence="9 10">
    <name type="scientific">Halodesulfovibrio spirochaetisodalis</name>
    <dbReference type="NCBI Taxonomy" id="1560234"/>
    <lineage>
        <taxon>Bacteria</taxon>
        <taxon>Pseudomonadati</taxon>
        <taxon>Thermodesulfobacteriota</taxon>
        <taxon>Desulfovibrionia</taxon>
        <taxon>Desulfovibrionales</taxon>
        <taxon>Desulfovibrionaceae</taxon>
        <taxon>Halodesulfovibrio</taxon>
    </lineage>
</organism>
<name>A0A1B7XBH9_9BACT</name>
<protein>
    <recommendedName>
        <fullName evidence="11">Aromatic hydrocarbon degradation protein</fullName>
    </recommendedName>
</protein>
<comment type="similarity">
    <text evidence="2">Belongs to the OmpP1/FadL family.</text>
</comment>
<dbReference type="PANTHER" id="PTHR35093:SF8">
    <property type="entry name" value="OUTER MEMBRANE PROTEIN NMB0088-RELATED"/>
    <property type="match status" value="1"/>
</dbReference>
<accession>A0A1B7XBH9</accession>
<keyword evidence="4 8" id="KW-0812">Transmembrane</keyword>
<dbReference type="PANTHER" id="PTHR35093">
    <property type="entry name" value="OUTER MEMBRANE PROTEIN NMB0088-RELATED"/>
    <property type="match status" value="1"/>
</dbReference>
<evidence type="ECO:0000256" key="7">
    <source>
        <dbReference type="ARBA" id="ARBA00023237"/>
    </source>
</evidence>
<evidence type="ECO:0000313" key="10">
    <source>
        <dbReference type="Proteomes" id="UP000091979"/>
    </source>
</evidence>
<dbReference type="AlphaFoldDB" id="A0A1B7XBH9"/>
<keyword evidence="3" id="KW-1134">Transmembrane beta strand</keyword>
<dbReference type="GO" id="GO:0009279">
    <property type="term" value="C:cell outer membrane"/>
    <property type="evidence" value="ECO:0007669"/>
    <property type="project" value="UniProtKB-SubCell"/>
</dbReference>
<gene>
    <name evidence="9" type="ORF">SP90_10670</name>
</gene>
<dbReference type="InterPro" id="IPR005017">
    <property type="entry name" value="OMPP1/FadL/TodX"/>
</dbReference>
<evidence type="ECO:0000256" key="2">
    <source>
        <dbReference type="ARBA" id="ARBA00008163"/>
    </source>
</evidence>
<dbReference type="SUPFAM" id="SSF56935">
    <property type="entry name" value="Porins"/>
    <property type="match status" value="1"/>
</dbReference>